<comment type="caution">
    <text evidence="1">The sequence shown here is derived from an EMBL/GenBank/DDBJ whole genome shotgun (WGS) entry which is preliminary data.</text>
</comment>
<evidence type="ECO:0000313" key="2">
    <source>
        <dbReference type="Proteomes" id="UP000544090"/>
    </source>
</evidence>
<sequence length="279" mass="30955">MTTDATVVTASSRTDTALLLTGILQMTEEYAAEDKQYLAYALDTAVRVHHGQILDEPPGPYSNLRLDRVLRNTLCLLRWGVTDMQILLCSVLHDTLDEALNESIRVWRSRQDGSRPRDAARRDRAGAAGTAGMIQDWLEFDFGSSIYELLEKASYSLENSRRGSQADRALKYARHAVKQVGQPGHDRRYLLLETPNLVDRVTCLFGRYGIIAHPGAAALGAAYLPAVEAFRSAAWDTPEIADLSHVWSQGPVILLPAGRMPRLRCALDEARDALKRLLG</sequence>
<proteinExistence type="predicted"/>
<dbReference type="AlphaFoldDB" id="A0A7X6K749"/>
<reference evidence="1 2" key="1">
    <citation type="submission" date="2020-04" db="EMBL/GenBank/DDBJ databases">
        <title>Arthrobacter sp. nov.</title>
        <authorList>
            <person name="Liu S."/>
        </authorList>
    </citation>
    <scope>NUCLEOTIDE SEQUENCE [LARGE SCALE GENOMIC DNA]</scope>
    <source>
        <strain evidence="1 2">E918</strain>
    </source>
</reference>
<dbReference type="RefSeq" id="WP_168488601.1">
    <property type="nucleotide sequence ID" value="NZ_JAAZSQ010000023.1"/>
</dbReference>
<gene>
    <name evidence="1" type="ORF">HGG74_17990</name>
</gene>
<organism evidence="1 2">
    <name type="scientific">Arthrobacter mobilis</name>
    <dbReference type="NCBI Taxonomy" id="2724944"/>
    <lineage>
        <taxon>Bacteria</taxon>
        <taxon>Bacillati</taxon>
        <taxon>Actinomycetota</taxon>
        <taxon>Actinomycetes</taxon>
        <taxon>Micrococcales</taxon>
        <taxon>Micrococcaceae</taxon>
        <taxon>Arthrobacter</taxon>
    </lineage>
</organism>
<accession>A0A7X6K749</accession>
<dbReference type="EMBL" id="JAAZSQ010000023">
    <property type="protein sequence ID" value="NKX56380.1"/>
    <property type="molecule type" value="Genomic_DNA"/>
</dbReference>
<dbReference type="Proteomes" id="UP000544090">
    <property type="component" value="Unassembled WGS sequence"/>
</dbReference>
<protein>
    <submittedName>
        <fullName evidence="1">Uncharacterized protein</fullName>
    </submittedName>
</protein>
<dbReference type="Gene3D" id="1.10.3210.10">
    <property type="entry name" value="Hypothetical protein af1432"/>
    <property type="match status" value="1"/>
</dbReference>
<evidence type="ECO:0000313" key="1">
    <source>
        <dbReference type="EMBL" id="NKX56380.1"/>
    </source>
</evidence>
<keyword evidence="2" id="KW-1185">Reference proteome</keyword>
<name>A0A7X6K749_9MICC</name>